<sequence>MSVLRNGLAQMRGAGQAALAWFGIRTPLIATALFARYHGPELSADVVGATREGLYYVPYASLGTSFVQSQAEARPAYATAIYWNTIVISGGLAGPSVGVIARAYGFRTVIEIASLVAIFAAAVLLFSLRRFKVSTGSPP</sequence>
<feature type="transmembrane region" description="Helical" evidence="1">
    <location>
        <begin position="109"/>
        <end position="128"/>
    </location>
</feature>
<keyword evidence="1" id="KW-0472">Membrane</keyword>
<accession>A0A8G2IR67</accession>
<protein>
    <recommendedName>
        <fullName evidence="4">MFS transporter</fullName>
    </recommendedName>
</protein>
<dbReference type="RefSeq" id="WP_018486480.1">
    <property type="nucleotide sequence ID" value="NZ_SJLU01000030.1"/>
</dbReference>
<evidence type="ECO:0000256" key="1">
    <source>
        <dbReference type="SAM" id="Phobius"/>
    </source>
</evidence>
<feature type="transmembrane region" description="Helical" evidence="1">
    <location>
        <begin position="81"/>
        <end position="103"/>
    </location>
</feature>
<dbReference type="SUPFAM" id="SSF103473">
    <property type="entry name" value="MFS general substrate transporter"/>
    <property type="match status" value="1"/>
</dbReference>
<organism evidence="2 3">
    <name type="scientific">Rhizobium leguminosarum bv. viciae</name>
    <dbReference type="NCBI Taxonomy" id="387"/>
    <lineage>
        <taxon>Bacteria</taxon>
        <taxon>Pseudomonadati</taxon>
        <taxon>Pseudomonadota</taxon>
        <taxon>Alphaproteobacteria</taxon>
        <taxon>Hyphomicrobiales</taxon>
        <taxon>Rhizobiaceae</taxon>
        <taxon>Rhizobium/Agrobacterium group</taxon>
        <taxon>Rhizobium</taxon>
    </lineage>
</organism>
<dbReference type="EMBL" id="SJLU01000030">
    <property type="protein sequence ID" value="TBX85423.1"/>
    <property type="molecule type" value="Genomic_DNA"/>
</dbReference>
<name>A0A8G2IR67_RHILV</name>
<dbReference type="Proteomes" id="UP000291866">
    <property type="component" value="Unassembled WGS sequence"/>
</dbReference>
<proteinExistence type="predicted"/>
<dbReference type="AlphaFoldDB" id="A0A8G2IR67"/>
<evidence type="ECO:0008006" key="4">
    <source>
        <dbReference type="Google" id="ProtNLM"/>
    </source>
</evidence>
<dbReference type="GeneID" id="84674876"/>
<evidence type="ECO:0000313" key="2">
    <source>
        <dbReference type="EMBL" id="TBX85423.1"/>
    </source>
</evidence>
<keyword evidence="1" id="KW-1133">Transmembrane helix</keyword>
<comment type="caution">
    <text evidence="2">The sequence shown here is derived from an EMBL/GenBank/DDBJ whole genome shotgun (WGS) entry which is preliminary data.</text>
</comment>
<reference evidence="2 3" key="1">
    <citation type="submission" date="2019-02" db="EMBL/GenBank/DDBJ databases">
        <title>The competitiveness to form nodules shapes the capacities of Rhizobium leguminosarum sv viciae communities to promote symbiosis with specific hosts.</title>
        <authorList>
            <person name="Boivin S."/>
            <person name="Lepetit M."/>
        </authorList>
    </citation>
    <scope>NUCLEOTIDE SEQUENCE [LARGE SCALE GENOMIC DNA]</scope>
    <source>
        <strain evidence="2 3">SPF4F3</strain>
    </source>
</reference>
<dbReference type="InterPro" id="IPR036259">
    <property type="entry name" value="MFS_trans_sf"/>
</dbReference>
<keyword evidence="1" id="KW-0812">Transmembrane</keyword>
<evidence type="ECO:0000313" key="3">
    <source>
        <dbReference type="Proteomes" id="UP000291866"/>
    </source>
</evidence>
<gene>
    <name evidence="2" type="ORF">E0H31_34530</name>
</gene>